<keyword evidence="5" id="KW-0788">Thiol protease</keyword>
<dbReference type="GO" id="GO:0008234">
    <property type="term" value="F:cysteine-type peptidase activity"/>
    <property type="evidence" value="ECO:0007669"/>
    <property type="project" value="UniProtKB-KW"/>
</dbReference>
<dbReference type="Pfam" id="PF24568">
    <property type="entry name" value="CC_PcsB"/>
    <property type="match status" value="1"/>
</dbReference>
<evidence type="ECO:0000256" key="8">
    <source>
        <dbReference type="SAM" id="SignalP"/>
    </source>
</evidence>
<keyword evidence="4" id="KW-0378">Hydrolase</keyword>
<dbReference type="InterPro" id="IPR051202">
    <property type="entry name" value="Peptidase_C40"/>
</dbReference>
<reference evidence="10" key="1">
    <citation type="journal article" date="2021" name="PeerJ">
        <title>Extensive microbial diversity within the chicken gut microbiome revealed by metagenomics and culture.</title>
        <authorList>
            <person name="Gilroy R."/>
            <person name="Ravi A."/>
            <person name="Getino M."/>
            <person name="Pursley I."/>
            <person name="Horton D.L."/>
            <person name="Alikhan N.F."/>
            <person name="Baker D."/>
            <person name="Gharbi K."/>
            <person name="Hall N."/>
            <person name="Watson M."/>
            <person name="Adriaenssens E.M."/>
            <person name="Foster-Nyarko E."/>
            <person name="Jarju S."/>
            <person name="Secka A."/>
            <person name="Antonio M."/>
            <person name="Oren A."/>
            <person name="Chaudhuri R.R."/>
            <person name="La Ragione R."/>
            <person name="Hildebrand F."/>
            <person name="Pallen M.J."/>
        </authorList>
    </citation>
    <scope>NUCLEOTIDE SEQUENCE</scope>
    <source>
        <strain evidence="10">USAMLcec4-12693</strain>
    </source>
</reference>
<dbReference type="GO" id="GO:0006508">
    <property type="term" value="P:proteolysis"/>
    <property type="evidence" value="ECO:0007669"/>
    <property type="project" value="UniProtKB-KW"/>
</dbReference>
<dbReference type="PANTHER" id="PTHR47053">
    <property type="entry name" value="MUREIN DD-ENDOPEPTIDASE MEPH-RELATED"/>
    <property type="match status" value="1"/>
</dbReference>
<dbReference type="PROSITE" id="PS51257">
    <property type="entry name" value="PROKAR_LIPOPROTEIN"/>
    <property type="match status" value="1"/>
</dbReference>
<feature type="signal peptide" evidence="8">
    <location>
        <begin position="1"/>
        <end position="27"/>
    </location>
</feature>
<dbReference type="SUPFAM" id="SSF54001">
    <property type="entry name" value="Cysteine proteinases"/>
    <property type="match status" value="1"/>
</dbReference>
<sequence length="361" mass="38752">MRIIRRLPGVLSTAVMVSCLVVTSVTAAPSQDSLEEQKSAAESEAEDLQAQLTELLDKVGKMEEKLIETGEKITQTQSDLEEAQAKAEQQYADMKVRIKYMYENGESDLWEVFLEAKDFSDFLNKAEYVSNVHSYDRQQLEELKKTQNEIQELKDTLETEQASLESQQADYEEQETQLNAQLEETKAQIADYDEQIQAAAEAAAQEAIAREADNTDTASEESSGGATDGGSSSGGSGSTSNSGSTGSSSGNTSVAQTIVNAAYSQLGVPYVYGGTTAGVGFDCSGLVQYCHAVAGISLPRTSQAQGGCGIAVSDPQPGDLVCYGSHIGIYIGNGQMIHAPHTGDVVKIASVYGSPWYRRCW</sequence>
<feature type="compositionally biased region" description="Gly residues" evidence="7">
    <location>
        <begin position="226"/>
        <end position="237"/>
    </location>
</feature>
<evidence type="ECO:0000256" key="5">
    <source>
        <dbReference type="ARBA" id="ARBA00022807"/>
    </source>
</evidence>
<feature type="domain" description="NlpC/P60" evidence="9">
    <location>
        <begin position="252"/>
        <end position="361"/>
    </location>
</feature>
<comment type="caution">
    <text evidence="10">The sequence shown here is derived from an EMBL/GenBank/DDBJ whole genome shotgun (WGS) entry which is preliminary data.</text>
</comment>
<dbReference type="Proteomes" id="UP000813420">
    <property type="component" value="Unassembled WGS sequence"/>
</dbReference>
<reference evidence="10" key="2">
    <citation type="submission" date="2021-09" db="EMBL/GenBank/DDBJ databases">
        <authorList>
            <person name="Gilroy R."/>
        </authorList>
    </citation>
    <scope>NUCLEOTIDE SEQUENCE</scope>
    <source>
        <strain evidence="10">USAMLcec4-12693</strain>
    </source>
</reference>
<dbReference type="Gene3D" id="3.90.1720.10">
    <property type="entry name" value="endopeptidase domain like (from Nostoc punctiforme)"/>
    <property type="match status" value="1"/>
</dbReference>
<evidence type="ECO:0000256" key="6">
    <source>
        <dbReference type="SAM" id="Coils"/>
    </source>
</evidence>
<dbReference type="RefSeq" id="WP_277271568.1">
    <property type="nucleotide sequence ID" value="NZ_DYXE01000019.1"/>
</dbReference>
<dbReference type="PANTHER" id="PTHR47053:SF1">
    <property type="entry name" value="MUREIN DD-ENDOPEPTIDASE MEPH-RELATED"/>
    <property type="match status" value="1"/>
</dbReference>
<dbReference type="InterPro" id="IPR038765">
    <property type="entry name" value="Papain-like_cys_pep_sf"/>
</dbReference>
<keyword evidence="6" id="KW-0175">Coiled coil</keyword>
<feature type="chain" id="PRO_5039218147" evidence="8">
    <location>
        <begin position="28"/>
        <end position="361"/>
    </location>
</feature>
<keyword evidence="3 8" id="KW-0732">Signal</keyword>
<name>A0A9D2VWQ5_9FIRM</name>
<dbReference type="InterPro" id="IPR057309">
    <property type="entry name" value="PcsB_CC"/>
</dbReference>
<gene>
    <name evidence="10" type="ORF">K8V39_01885</name>
</gene>
<evidence type="ECO:0000256" key="4">
    <source>
        <dbReference type="ARBA" id="ARBA00022801"/>
    </source>
</evidence>
<evidence type="ECO:0000259" key="9">
    <source>
        <dbReference type="PROSITE" id="PS51935"/>
    </source>
</evidence>
<accession>A0A9D2VWQ5</accession>
<feature type="region of interest" description="Disordered" evidence="7">
    <location>
        <begin position="200"/>
        <end position="251"/>
    </location>
</feature>
<dbReference type="PROSITE" id="PS51935">
    <property type="entry name" value="NLPC_P60"/>
    <property type="match status" value="1"/>
</dbReference>
<organism evidence="10 11">
    <name type="scientific">Merdimonas faecis</name>
    <dbReference type="NCBI Taxonomy" id="1653435"/>
    <lineage>
        <taxon>Bacteria</taxon>
        <taxon>Bacillati</taxon>
        <taxon>Bacillota</taxon>
        <taxon>Clostridia</taxon>
        <taxon>Lachnospirales</taxon>
        <taxon>Lachnospiraceae</taxon>
        <taxon>Merdimonas</taxon>
    </lineage>
</organism>
<evidence type="ECO:0000256" key="3">
    <source>
        <dbReference type="ARBA" id="ARBA00022729"/>
    </source>
</evidence>
<keyword evidence="2" id="KW-0645">Protease</keyword>
<evidence type="ECO:0000313" key="11">
    <source>
        <dbReference type="Proteomes" id="UP000813420"/>
    </source>
</evidence>
<feature type="coiled-coil region" evidence="6">
    <location>
        <begin position="31"/>
        <end position="97"/>
    </location>
</feature>
<dbReference type="InterPro" id="IPR000064">
    <property type="entry name" value="NLP_P60_dom"/>
</dbReference>
<evidence type="ECO:0000256" key="1">
    <source>
        <dbReference type="ARBA" id="ARBA00007074"/>
    </source>
</evidence>
<evidence type="ECO:0000256" key="7">
    <source>
        <dbReference type="SAM" id="MobiDB-lite"/>
    </source>
</evidence>
<comment type="similarity">
    <text evidence="1">Belongs to the peptidase C40 family.</text>
</comment>
<evidence type="ECO:0000256" key="2">
    <source>
        <dbReference type="ARBA" id="ARBA00022670"/>
    </source>
</evidence>
<feature type="compositionally biased region" description="Low complexity" evidence="7">
    <location>
        <begin position="238"/>
        <end position="251"/>
    </location>
</feature>
<dbReference type="AlphaFoldDB" id="A0A9D2VWQ5"/>
<proteinExistence type="inferred from homology"/>
<dbReference type="Gene3D" id="6.10.250.3150">
    <property type="match status" value="1"/>
</dbReference>
<protein>
    <submittedName>
        <fullName evidence="10">NlpC/P60 family protein</fullName>
    </submittedName>
</protein>
<dbReference type="EMBL" id="DYXE01000019">
    <property type="protein sequence ID" value="HJH48996.1"/>
    <property type="molecule type" value="Genomic_DNA"/>
</dbReference>
<dbReference type="Pfam" id="PF00877">
    <property type="entry name" value="NLPC_P60"/>
    <property type="match status" value="1"/>
</dbReference>
<evidence type="ECO:0000313" key="10">
    <source>
        <dbReference type="EMBL" id="HJH48996.1"/>
    </source>
</evidence>